<dbReference type="PANTHER" id="PTHR21197:SF0">
    <property type="entry name" value="UDP-GALACTOPYRANOSE MUTASE"/>
    <property type="match status" value="1"/>
</dbReference>
<gene>
    <name evidence="1" type="ORF">ACFOEW_11955</name>
</gene>
<reference evidence="2" key="1">
    <citation type="journal article" date="2019" name="Int. J. Syst. Evol. Microbiol.">
        <title>The Global Catalogue of Microorganisms (GCM) 10K type strain sequencing project: providing services to taxonomists for standard genome sequencing and annotation.</title>
        <authorList>
            <consortium name="The Broad Institute Genomics Platform"/>
            <consortium name="The Broad Institute Genome Sequencing Center for Infectious Disease"/>
            <person name="Wu L."/>
            <person name="Ma J."/>
        </authorList>
    </citation>
    <scope>NUCLEOTIDE SEQUENCE [LARGE SCALE GENOMIC DNA]</scope>
    <source>
        <strain evidence="2">KCTC 52449</strain>
    </source>
</reference>
<evidence type="ECO:0000313" key="1">
    <source>
        <dbReference type="EMBL" id="MFC3202530.1"/>
    </source>
</evidence>
<sequence>MKIKVVGSGVSGLAIANMLSSKGAEVQVLEKNSKVGGLIACDIESGFLYHKVGGHVFNSRNNDVLDWFWSFFDKDSDFVKVKRNAKILLMGKLIGYPIENNLYQLSKGVVRQIFEELLRDKRGDSNCINFKEYLLNTFGQTLCEIYFFPYNQKIWQCDLEKVSLDWLEGKLPMPNLGSIILDNIFREEEAEMVHSTFYYPKVGGSQFIADTLAENLNVKYNVLVDKIEFYDGALMVNGESVDKLIYTGRVTDLQNIFFSDDEDIVNSLASVSNLNFHGTSNLLCECDFTDISWLYLPEDNVKAHRIIYTGGFSKSNNGSSKRMSCTVEFSGELTFDEMVSELENLPGNLVPIASNNEIYSYVIQDQFTRDKISKIKYELAKANIYLLGRFAEWEYFNMDAAIESAMRLSQKITLDH</sequence>
<dbReference type="PRINTS" id="PR00419">
    <property type="entry name" value="ADXRDTASE"/>
</dbReference>
<organism evidence="1 2">
    <name type="scientific">Alteromonas oceani</name>
    <dbReference type="NCBI Taxonomy" id="2071609"/>
    <lineage>
        <taxon>Bacteria</taxon>
        <taxon>Pseudomonadati</taxon>
        <taxon>Pseudomonadota</taxon>
        <taxon>Gammaproteobacteria</taxon>
        <taxon>Alteromonadales</taxon>
        <taxon>Alteromonadaceae</taxon>
        <taxon>Alteromonas/Salinimonas group</taxon>
        <taxon>Alteromonas</taxon>
    </lineage>
</organism>
<proteinExistence type="predicted"/>
<dbReference type="RefSeq" id="WP_206427256.1">
    <property type="nucleotide sequence ID" value="NZ_JBHRSX010000022.1"/>
</dbReference>
<dbReference type="EMBL" id="JBHRSX010000022">
    <property type="protein sequence ID" value="MFC3202530.1"/>
    <property type="molecule type" value="Genomic_DNA"/>
</dbReference>
<dbReference type="SUPFAM" id="SSF51971">
    <property type="entry name" value="Nucleotide-binding domain"/>
    <property type="match status" value="1"/>
</dbReference>
<comment type="caution">
    <text evidence="1">The sequence shown here is derived from an EMBL/GenBank/DDBJ whole genome shotgun (WGS) entry which is preliminary data.</text>
</comment>
<dbReference type="Pfam" id="PF13450">
    <property type="entry name" value="NAD_binding_8"/>
    <property type="match status" value="1"/>
</dbReference>
<dbReference type="PANTHER" id="PTHR21197">
    <property type="entry name" value="UDP-GALACTOPYRANOSE MUTASE"/>
    <property type="match status" value="1"/>
</dbReference>
<dbReference type="Proteomes" id="UP001595477">
    <property type="component" value="Unassembled WGS sequence"/>
</dbReference>
<keyword evidence="2" id="KW-1185">Reference proteome</keyword>
<dbReference type="InterPro" id="IPR036188">
    <property type="entry name" value="FAD/NAD-bd_sf"/>
</dbReference>
<dbReference type="Gene3D" id="3.50.50.60">
    <property type="entry name" value="FAD/NAD(P)-binding domain"/>
    <property type="match status" value="1"/>
</dbReference>
<evidence type="ECO:0000313" key="2">
    <source>
        <dbReference type="Proteomes" id="UP001595477"/>
    </source>
</evidence>
<accession>A0ABV7JWR1</accession>
<protein>
    <submittedName>
        <fullName evidence="1">Protoporphyrinogen/coproporphyrinogen oxidase</fullName>
    </submittedName>
</protein>
<name>A0ABV7JWR1_9ALTE</name>